<reference evidence="4" key="2">
    <citation type="submission" date="2020-08" db="EMBL/GenBank/DDBJ databases">
        <authorList>
            <person name="Kikuchi T."/>
        </authorList>
    </citation>
    <scope>NUCLEOTIDE SEQUENCE</scope>
    <source>
        <strain evidence="3">Ka4C1</strain>
    </source>
</reference>
<dbReference type="EMBL" id="CAJFCV020000003">
    <property type="protein sequence ID" value="CAG9110328.1"/>
    <property type="molecule type" value="Genomic_DNA"/>
</dbReference>
<keyword evidence="6" id="KW-1185">Reference proteome</keyword>
<reference evidence="7" key="1">
    <citation type="submission" date="2016-11" db="UniProtKB">
        <authorList>
            <consortium name="WormBaseParasite"/>
        </authorList>
    </citation>
    <scope>IDENTIFICATION</scope>
</reference>
<dbReference type="Proteomes" id="UP000095284">
    <property type="component" value="Unplaced"/>
</dbReference>
<feature type="compositionally biased region" description="Basic and acidic residues" evidence="1">
    <location>
        <begin position="240"/>
        <end position="263"/>
    </location>
</feature>
<protein>
    <submittedName>
        <fullName evidence="3">(pine wood nematode) hypothetical protein</fullName>
    </submittedName>
</protein>
<feature type="signal peptide" evidence="2">
    <location>
        <begin position="1"/>
        <end position="16"/>
    </location>
</feature>
<dbReference type="Proteomes" id="UP000582659">
    <property type="component" value="Unassembled WGS sequence"/>
</dbReference>
<dbReference type="Proteomes" id="UP000659654">
    <property type="component" value="Unassembled WGS sequence"/>
</dbReference>
<dbReference type="WBParaSite" id="BXY_1538900.1">
    <property type="protein sequence ID" value="BXY_1538900.1"/>
    <property type="gene ID" value="BXY_1538900"/>
</dbReference>
<organism evidence="5 7">
    <name type="scientific">Bursaphelenchus xylophilus</name>
    <name type="common">Pinewood nematode worm</name>
    <name type="synonym">Aphelenchoides xylophilus</name>
    <dbReference type="NCBI Taxonomy" id="6326"/>
    <lineage>
        <taxon>Eukaryota</taxon>
        <taxon>Metazoa</taxon>
        <taxon>Ecdysozoa</taxon>
        <taxon>Nematoda</taxon>
        <taxon>Chromadorea</taxon>
        <taxon>Rhabditida</taxon>
        <taxon>Tylenchina</taxon>
        <taxon>Tylenchomorpha</taxon>
        <taxon>Aphelenchoidea</taxon>
        <taxon>Aphelenchoididae</taxon>
        <taxon>Bursaphelenchus</taxon>
    </lineage>
</organism>
<sequence length="436" mass="50235">MRARFLLMFLVQGAMAAESIESSSSSERCELPVNFQSLPIFAQDEIRAVWKNYVPGQSCKKEVLITEDILSVLEMFDKELTIDKDFLSSGSKFNHFTTNPLGKNSNEKPPDDVAVTTWIWSSTEAPSTSTEFLVRTTTQLPVLWQKVKKDEAPSAELGFPTLVPFINQKLIVSESSESFEATTTPTTTTTFSWLTSTTSTEIPTTFSTTTLSDERVTQWIDAFDRSHQDHGHVEPQNSSGDDKSIDDQSKQLEERDARGHQHEYPGQLIRRPLKTRVNFHEYQDYEEILREEARREQQDAARKRKEIGNDKFFEPIDSALPFLRGASPRVQQVFKEVLNDPDVLSEGRRQDELHVLAVSYLEPEQLEAYNNWAFARRKRIIQREEQLYPLSRPARTALKDLSLTAAQSRMRKVKELDSEIREELKDYAIRLREERH</sequence>
<gene>
    <name evidence="3" type="ORF">BXYJ_LOCUS7423</name>
</gene>
<feature type="chain" id="PRO_5035360118" evidence="2">
    <location>
        <begin position="17"/>
        <end position="436"/>
    </location>
</feature>
<dbReference type="OrthoDB" id="5821057at2759"/>
<name>A0A1I7SQS6_BURXY</name>
<dbReference type="AlphaFoldDB" id="A0A1I7SQS6"/>
<dbReference type="eggNOG" id="ENOG502SC4E">
    <property type="taxonomic scope" value="Eukaryota"/>
</dbReference>
<evidence type="ECO:0000313" key="6">
    <source>
        <dbReference type="Proteomes" id="UP000659654"/>
    </source>
</evidence>
<evidence type="ECO:0000313" key="7">
    <source>
        <dbReference type="WBParaSite" id="BXY_1538900.1"/>
    </source>
</evidence>
<evidence type="ECO:0000256" key="1">
    <source>
        <dbReference type="SAM" id="MobiDB-lite"/>
    </source>
</evidence>
<evidence type="ECO:0000313" key="4">
    <source>
        <dbReference type="EMBL" id="CAG9110328.1"/>
    </source>
</evidence>
<proteinExistence type="predicted"/>
<evidence type="ECO:0000313" key="5">
    <source>
        <dbReference type="Proteomes" id="UP000095284"/>
    </source>
</evidence>
<feature type="region of interest" description="Disordered" evidence="1">
    <location>
        <begin position="226"/>
        <end position="269"/>
    </location>
</feature>
<accession>A0A1I7SQS6</accession>
<keyword evidence="2" id="KW-0732">Signal</keyword>
<evidence type="ECO:0000256" key="2">
    <source>
        <dbReference type="SAM" id="SignalP"/>
    </source>
</evidence>
<dbReference type="EMBL" id="CAJFDI010000003">
    <property type="protein sequence ID" value="CAD5222455.1"/>
    <property type="molecule type" value="Genomic_DNA"/>
</dbReference>
<evidence type="ECO:0000313" key="3">
    <source>
        <dbReference type="EMBL" id="CAD5222455.1"/>
    </source>
</evidence>